<protein>
    <submittedName>
        <fullName evidence="2">Uncharacterized protein</fullName>
    </submittedName>
</protein>
<proteinExistence type="predicted"/>
<evidence type="ECO:0000313" key="2">
    <source>
        <dbReference type="EMBL" id="KAJ7342926.1"/>
    </source>
</evidence>
<evidence type="ECO:0000256" key="1">
    <source>
        <dbReference type="SAM" id="MobiDB-lite"/>
    </source>
</evidence>
<keyword evidence="3" id="KW-1185">Reference proteome</keyword>
<dbReference type="EMBL" id="JARIHO010000024">
    <property type="protein sequence ID" value="KAJ7342926.1"/>
    <property type="molecule type" value="Genomic_DNA"/>
</dbReference>
<gene>
    <name evidence="2" type="ORF">DFH08DRAFT_962955</name>
</gene>
<dbReference type="AlphaFoldDB" id="A0AAD6ZWC2"/>
<feature type="region of interest" description="Disordered" evidence="1">
    <location>
        <begin position="1"/>
        <end position="35"/>
    </location>
</feature>
<dbReference type="Proteomes" id="UP001218218">
    <property type="component" value="Unassembled WGS sequence"/>
</dbReference>
<organism evidence="2 3">
    <name type="scientific">Mycena albidolilacea</name>
    <dbReference type="NCBI Taxonomy" id="1033008"/>
    <lineage>
        <taxon>Eukaryota</taxon>
        <taxon>Fungi</taxon>
        <taxon>Dikarya</taxon>
        <taxon>Basidiomycota</taxon>
        <taxon>Agaricomycotina</taxon>
        <taxon>Agaricomycetes</taxon>
        <taxon>Agaricomycetidae</taxon>
        <taxon>Agaricales</taxon>
        <taxon>Marasmiineae</taxon>
        <taxon>Mycenaceae</taxon>
        <taxon>Mycena</taxon>
    </lineage>
</organism>
<feature type="region of interest" description="Disordered" evidence="1">
    <location>
        <begin position="345"/>
        <end position="389"/>
    </location>
</feature>
<evidence type="ECO:0000313" key="3">
    <source>
        <dbReference type="Proteomes" id="UP001218218"/>
    </source>
</evidence>
<reference evidence="2" key="1">
    <citation type="submission" date="2023-03" db="EMBL/GenBank/DDBJ databases">
        <title>Massive genome expansion in bonnet fungi (Mycena s.s.) driven by repeated elements and novel gene families across ecological guilds.</title>
        <authorList>
            <consortium name="Lawrence Berkeley National Laboratory"/>
            <person name="Harder C.B."/>
            <person name="Miyauchi S."/>
            <person name="Viragh M."/>
            <person name="Kuo A."/>
            <person name="Thoen E."/>
            <person name="Andreopoulos B."/>
            <person name="Lu D."/>
            <person name="Skrede I."/>
            <person name="Drula E."/>
            <person name="Henrissat B."/>
            <person name="Morin E."/>
            <person name="Kohler A."/>
            <person name="Barry K."/>
            <person name="LaButti K."/>
            <person name="Morin E."/>
            <person name="Salamov A."/>
            <person name="Lipzen A."/>
            <person name="Mereny Z."/>
            <person name="Hegedus B."/>
            <person name="Baldrian P."/>
            <person name="Stursova M."/>
            <person name="Weitz H."/>
            <person name="Taylor A."/>
            <person name="Grigoriev I.V."/>
            <person name="Nagy L.G."/>
            <person name="Martin F."/>
            <person name="Kauserud H."/>
        </authorList>
    </citation>
    <scope>NUCLEOTIDE SEQUENCE</scope>
    <source>
        <strain evidence="2">CBHHK002</strain>
    </source>
</reference>
<sequence length="693" mass="77985">MSNSPRKSFAQWKLERNTRQPPPQDNASTSAQPFPHSVDLLRNRNFLKPLGPFDGKVAAFAQLGAEHYFITTNTDYVPAVPSLETPHSVYLRSDMRYGTDDPTLWPQQFTEHYCHLAVIAKKGTRPDLAAMWWDPSPQDFVVGSAVTRGLGRLAPARMSPIIDAVNKVIGRCKALEAKSSKTLLPLFGQLMAHTVMWLEQLQTLPTTFPKMLFALTSLQREVLELDALYEYMTVYKPRMENYLVCSTSSVSQCIGAFTSHPFVAQQLWAAGVPFWFLRPEMVFDEENILDVVPLLEPNLGLPDPDAHGEGAPPVLYTGNSTSEKIDAIHRATRYTPWYHDPFDTGLARPPSPPPIASTSSHAVAPPLSNFAKPGANPIPQKNPGKGYRPYAAKQKKASAGPAKVDRNKFVALTVTEMPPLIDCMATVLARVDRDVIPYPVAGLAADTRYVLPEPALFANSDPQRRRRFLHHWNLLRDGFLFMLANRPQLLAPQQWRDVLEGHMTKRGPSDSRTYRRSKELEDVILPALETCNVKSLEGFPVPDEFVPEFSLGETREIIWDVAETSFRFEFCALDRRASGQTRVDEVKKCFAGSMLVGPPLAMSKQGWASTSLEERHVFVGRTATLMLDWVTKSRPPNIIRRIIDQRLWSTAEMEDLENAVCCYYTQAFWEHFGRAAVLPMRLDHDLEKEEGEL</sequence>
<name>A0AAD6ZWC2_9AGAR</name>
<accession>A0AAD6ZWC2</accession>
<comment type="caution">
    <text evidence="2">The sequence shown here is derived from an EMBL/GenBank/DDBJ whole genome shotgun (WGS) entry which is preliminary data.</text>
</comment>